<evidence type="ECO:0000313" key="3">
    <source>
        <dbReference type="Proteomes" id="UP001162156"/>
    </source>
</evidence>
<proteinExistence type="predicted"/>
<protein>
    <recommendedName>
        <fullName evidence="4">Secreted protein</fullName>
    </recommendedName>
</protein>
<feature type="signal peptide" evidence="1">
    <location>
        <begin position="1"/>
        <end position="24"/>
    </location>
</feature>
<name>A0AAV8WUK5_9CUCU</name>
<dbReference type="Proteomes" id="UP001162156">
    <property type="component" value="Unassembled WGS sequence"/>
</dbReference>
<accession>A0AAV8WUK5</accession>
<evidence type="ECO:0008006" key="4">
    <source>
        <dbReference type="Google" id="ProtNLM"/>
    </source>
</evidence>
<feature type="chain" id="PRO_5043597293" description="Secreted protein" evidence="1">
    <location>
        <begin position="25"/>
        <end position="76"/>
    </location>
</feature>
<sequence>MADSQAQLSLKLFRLSVAIGLVGAEQNSCKRGRPSTAASTSNHFKRTVPYEIRYDSCTHMPSHGKPGRKKLLCRIP</sequence>
<keyword evidence="1" id="KW-0732">Signal</keyword>
<organism evidence="2 3">
    <name type="scientific">Rhamnusium bicolor</name>
    <dbReference type="NCBI Taxonomy" id="1586634"/>
    <lineage>
        <taxon>Eukaryota</taxon>
        <taxon>Metazoa</taxon>
        <taxon>Ecdysozoa</taxon>
        <taxon>Arthropoda</taxon>
        <taxon>Hexapoda</taxon>
        <taxon>Insecta</taxon>
        <taxon>Pterygota</taxon>
        <taxon>Neoptera</taxon>
        <taxon>Endopterygota</taxon>
        <taxon>Coleoptera</taxon>
        <taxon>Polyphaga</taxon>
        <taxon>Cucujiformia</taxon>
        <taxon>Chrysomeloidea</taxon>
        <taxon>Cerambycidae</taxon>
        <taxon>Lepturinae</taxon>
        <taxon>Rhagiini</taxon>
        <taxon>Rhamnusium</taxon>
    </lineage>
</organism>
<reference evidence="2" key="1">
    <citation type="journal article" date="2023" name="Insect Mol. Biol.">
        <title>Genome sequencing provides insights into the evolution of gene families encoding plant cell wall-degrading enzymes in longhorned beetles.</title>
        <authorList>
            <person name="Shin N.R."/>
            <person name="Okamura Y."/>
            <person name="Kirsch R."/>
            <person name="Pauchet Y."/>
        </authorList>
    </citation>
    <scope>NUCLEOTIDE SEQUENCE</scope>
    <source>
        <strain evidence="2">RBIC_L_NR</strain>
    </source>
</reference>
<gene>
    <name evidence="2" type="ORF">NQ314_017062</name>
</gene>
<dbReference type="AlphaFoldDB" id="A0AAV8WUK5"/>
<dbReference type="EMBL" id="JANEYF010004755">
    <property type="protein sequence ID" value="KAJ8930166.1"/>
    <property type="molecule type" value="Genomic_DNA"/>
</dbReference>
<comment type="caution">
    <text evidence="2">The sequence shown here is derived from an EMBL/GenBank/DDBJ whole genome shotgun (WGS) entry which is preliminary data.</text>
</comment>
<evidence type="ECO:0000313" key="2">
    <source>
        <dbReference type="EMBL" id="KAJ8930166.1"/>
    </source>
</evidence>
<evidence type="ECO:0000256" key="1">
    <source>
        <dbReference type="SAM" id="SignalP"/>
    </source>
</evidence>
<keyword evidence="3" id="KW-1185">Reference proteome</keyword>